<keyword evidence="5" id="KW-1185">Reference proteome</keyword>
<dbReference type="InterPro" id="IPR028948">
    <property type="entry name" value="Ntox28"/>
</dbReference>
<name>A0ABS2ADF8_9ACTN</name>
<evidence type="ECO:0000259" key="3">
    <source>
        <dbReference type="Pfam" id="PF21725"/>
    </source>
</evidence>
<dbReference type="RefSeq" id="WP_203377250.1">
    <property type="nucleotide sequence ID" value="NZ_JAENHP010000004.1"/>
</dbReference>
<evidence type="ECO:0000256" key="1">
    <source>
        <dbReference type="SAM" id="MobiDB-lite"/>
    </source>
</evidence>
<evidence type="ECO:0008006" key="6">
    <source>
        <dbReference type="Google" id="ProtNLM"/>
    </source>
</evidence>
<feature type="compositionally biased region" description="Low complexity" evidence="1">
    <location>
        <begin position="280"/>
        <end position="295"/>
    </location>
</feature>
<accession>A0ABS2ADF8</accession>
<feature type="region of interest" description="Disordered" evidence="1">
    <location>
        <begin position="280"/>
        <end position="317"/>
    </location>
</feature>
<dbReference type="Pfam" id="PF21725">
    <property type="entry name" value="T7SS_signal"/>
    <property type="match status" value="1"/>
</dbReference>
<feature type="domain" description="Bacterial toxin 28" evidence="2">
    <location>
        <begin position="298"/>
        <end position="386"/>
    </location>
</feature>
<dbReference type="InterPro" id="IPR049082">
    <property type="entry name" value="T7SS_signal"/>
</dbReference>
<feature type="compositionally biased region" description="Basic and acidic residues" evidence="1">
    <location>
        <begin position="296"/>
        <end position="317"/>
    </location>
</feature>
<dbReference type="EMBL" id="JAENHP010000004">
    <property type="protein sequence ID" value="MBM2617286.1"/>
    <property type="molecule type" value="Genomic_DNA"/>
</dbReference>
<feature type="domain" description="Putative T7SS secretion signal" evidence="3">
    <location>
        <begin position="3"/>
        <end position="177"/>
    </location>
</feature>
<reference evidence="4 5" key="1">
    <citation type="submission" date="2021-01" db="EMBL/GenBank/DDBJ databases">
        <title>Actinoplanes sp. nov. LDG1-06 isolated from lichen.</title>
        <authorList>
            <person name="Saeng-In P."/>
            <person name="Phongsopitanun W."/>
            <person name="Kanchanasin P."/>
            <person name="Yuki M."/>
            <person name="Kudo T."/>
            <person name="Ohkuma M."/>
            <person name="Tanasupawat S."/>
        </authorList>
    </citation>
    <scope>NUCLEOTIDE SEQUENCE [LARGE SCALE GENOMIC DNA]</scope>
    <source>
        <strain evidence="4 5">LDG1-06</strain>
    </source>
</reference>
<organism evidence="4 5">
    <name type="scientific">Paractinoplanes ovalisporus</name>
    <dbReference type="NCBI Taxonomy" id="2810368"/>
    <lineage>
        <taxon>Bacteria</taxon>
        <taxon>Bacillati</taxon>
        <taxon>Actinomycetota</taxon>
        <taxon>Actinomycetes</taxon>
        <taxon>Micromonosporales</taxon>
        <taxon>Micromonosporaceae</taxon>
        <taxon>Paractinoplanes</taxon>
    </lineage>
</organism>
<sequence>MTELGATYDPLALVPGDPAAIRANASSLLSRSADAERAGDGLVAIDTDAWTGVAAEEFREKFHYEPAKWYAASDSLGTAGDVLNTYAHTLEWAQGQAADAIRQWDEAEAQTRAARQQYDQTVAGTASDQAIPAFVDAGEPGREAARSMLGLARQQVDTAGRTAARFLDQEADAAPRKRSWLRRAANKARDIGANVVNNVASVGNAMLNHPLDTLALAGGIALTGISASGEGLGLALDATGVGAVAGVPINVVAAAGIATGATVTVAAGGSIMQHAAGEDAVAPASGSAPPRAAPSKTDRLKEHLTPKDLEGARRELNGEVVATKGNGVPYDHVDEVRSAQRGLVRRIAQFKRLLGDTRISARDKAGYQSELSEASRLLDHSEQFVPRP</sequence>
<evidence type="ECO:0000259" key="2">
    <source>
        <dbReference type="Pfam" id="PF15605"/>
    </source>
</evidence>
<gene>
    <name evidence="4" type="ORF">JIG36_17165</name>
</gene>
<evidence type="ECO:0000313" key="5">
    <source>
        <dbReference type="Proteomes" id="UP000632138"/>
    </source>
</evidence>
<dbReference type="Proteomes" id="UP000632138">
    <property type="component" value="Unassembled WGS sequence"/>
</dbReference>
<dbReference type="Pfam" id="PF15605">
    <property type="entry name" value="Ntox28"/>
    <property type="match status" value="1"/>
</dbReference>
<proteinExistence type="predicted"/>
<comment type="caution">
    <text evidence="4">The sequence shown here is derived from an EMBL/GenBank/DDBJ whole genome shotgun (WGS) entry which is preliminary data.</text>
</comment>
<protein>
    <recommendedName>
        <fullName evidence="6">Bacterial toxin 28 domain-containing protein</fullName>
    </recommendedName>
</protein>
<evidence type="ECO:0000313" key="4">
    <source>
        <dbReference type="EMBL" id="MBM2617286.1"/>
    </source>
</evidence>